<dbReference type="EMBL" id="RGGN01000067">
    <property type="protein sequence ID" value="NCU62929.1"/>
    <property type="molecule type" value="Genomic_DNA"/>
</dbReference>
<dbReference type="CDD" id="cd24098">
    <property type="entry name" value="ASKHA_NBD_TobZ_N"/>
    <property type="match status" value="1"/>
</dbReference>
<dbReference type="InterPro" id="IPR038152">
    <property type="entry name" value="Carbam_trans_C_sf"/>
</dbReference>
<feature type="domain" description="Carbamoyltransferase C-terminal" evidence="3">
    <location>
        <begin position="404"/>
        <end position="593"/>
    </location>
</feature>
<evidence type="ECO:0000259" key="3">
    <source>
        <dbReference type="Pfam" id="PF16861"/>
    </source>
</evidence>
<proteinExistence type="inferred from homology"/>
<dbReference type="Pfam" id="PF16861">
    <property type="entry name" value="Carbam_trans_C"/>
    <property type="match status" value="1"/>
</dbReference>
<gene>
    <name evidence="4" type="ORF">EBV78_02390</name>
</gene>
<evidence type="ECO:0008006" key="6">
    <source>
        <dbReference type="Google" id="ProtNLM"/>
    </source>
</evidence>
<comment type="similarity">
    <text evidence="1">Belongs to the NodU/CmcH family.</text>
</comment>
<dbReference type="InterPro" id="IPR031730">
    <property type="entry name" value="Carbam_trans_C"/>
</dbReference>
<evidence type="ECO:0000256" key="1">
    <source>
        <dbReference type="ARBA" id="ARBA00006129"/>
    </source>
</evidence>
<dbReference type="InterPro" id="IPR003696">
    <property type="entry name" value="Carbtransf_dom"/>
</dbReference>
<evidence type="ECO:0000313" key="4">
    <source>
        <dbReference type="EMBL" id="NCU62929.1"/>
    </source>
</evidence>
<organism evidence="4 5">
    <name type="scientific">Candidatus Fonsibacter lacus</name>
    <dbReference type="NCBI Taxonomy" id="2576439"/>
    <lineage>
        <taxon>Bacteria</taxon>
        <taxon>Pseudomonadati</taxon>
        <taxon>Pseudomonadota</taxon>
        <taxon>Alphaproteobacteria</taxon>
        <taxon>Candidatus Pelagibacterales</taxon>
        <taxon>Candidatus Pelagibacterales incertae sedis</taxon>
        <taxon>Candidatus Fonsibacter</taxon>
    </lineage>
</organism>
<dbReference type="SUPFAM" id="SSF53067">
    <property type="entry name" value="Actin-like ATPase domain"/>
    <property type="match status" value="1"/>
</dbReference>
<name>A0A845S7N0_9PROT</name>
<dbReference type="AlphaFoldDB" id="A0A845S7N0"/>
<dbReference type="GO" id="GO:0003824">
    <property type="term" value="F:catalytic activity"/>
    <property type="evidence" value="ECO:0007669"/>
    <property type="project" value="InterPro"/>
</dbReference>
<dbReference type="Gene3D" id="3.90.870.20">
    <property type="entry name" value="Carbamoyltransferase, C-terminal domain"/>
    <property type="match status" value="1"/>
</dbReference>
<feature type="domain" description="Carbamoyltransferase" evidence="2">
    <location>
        <begin position="4"/>
        <end position="346"/>
    </location>
</feature>
<protein>
    <recommendedName>
        <fullName evidence="6">Carbamoyltransferase</fullName>
    </recommendedName>
</protein>
<dbReference type="Pfam" id="PF02543">
    <property type="entry name" value="Carbam_trans_N"/>
    <property type="match status" value="1"/>
</dbReference>
<evidence type="ECO:0000259" key="2">
    <source>
        <dbReference type="Pfam" id="PF02543"/>
    </source>
</evidence>
<dbReference type="PANTHER" id="PTHR34847:SF1">
    <property type="entry name" value="NODULATION PROTEIN U"/>
    <property type="match status" value="1"/>
</dbReference>
<dbReference type="Gene3D" id="3.30.420.40">
    <property type="match status" value="2"/>
</dbReference>
<dbReference type="PANTHER" id="PTHR34847">
    <property type="entry name" value="NODULATION PROTEIN U"/>
    <property type="match status" value="1"/>
</dbReference>
<comment type="caution">
    <text evidence="4">The sequence shown here is derived from an EMBL/GenBank/DDBJ whole genome shotgun (WGS) entry which is preliminary data.</text>
</comment>
<dbReference type="InterPro" id="IPR051338">
    <property type="entry name" value="NodU/CmcH_Carbamoyltrnsfr"/>
</dbReference>
<evidence type="ECO:0000313" key="5">
    <source>
        <dbReference type="Proteomes" id="UP000572953"/>
    </source>
</evidence>
<accession>A0A845S7N0</accession>
<sequence length="611" mass="69493">MTSVLGISAFYHDSAAAIIVEGKIIAAAQEERFTRKKHDASYPKHAINYVLKEAGLKLSEVDHVVFYEKPFLKFERLLETYIGFSPSGFKSFSTSMPLWLSEKLFQKKMLYDALKEQDNNFNDIKKINFSEHHLSHAASAFFSSPYDEAIILTLDGVGEWATTTVSLGKNNKISILKEIHFPHSLGLLYSAFTYFLGFKVNSGEYKVMGLAPYGEPKFKDIILEKLIDVKEDGSFRLNMDYFNYATGLTMTNSKFAKLFNMIRREPENNLSQIHMDMAASIQAATEEIVLKITRFLSKEYKLENLCMAGGVALNCVANGKILKEGLFKNIWIQPASGDAGGALGAAQAFYYQELDNKRQILKTDSMNGSYLGPQFTDDQIENELKSCGANYKKLTQDQIINDTAKALSEEKAVGWFQGRMEFGPRSLGNRSIIADPRSVNMQKNLNIKVKYRESFRPFAPAVLFEKVSEWFEINSESPYMLLVADVKKSKQLEMTNEQKNLFGIDKLNVKRSSIPSVTHVDYSARIQTVHKETNPIFYKLIEEFERITKYPILVNTSFNVRGEPIVCTATDAFNCFMGTDLDVLVCNNFILYKNDQDRDLIKDYKNKYELD</sequence>
<dbReference type="Proteomes" id="UP000572953">
    <property type="component" value="Unassembled WGS sequence"/>
</dbReference>
<reference evidence="4 5" key="1">
    <citation type="submission" date="2018-10" db="EMBL/GenBank/DDBJ databases">
        <title>Iterative Subtractive Binning of Freshwater Chronoseries Metagenomes Recovers Nearly Complete Genomes from over Four Hundred Novel Species.</title>
        <authorList>
            <person name="Rodriguez-R L.M."/>
            <person name="Tsementzi D."/>
            <person name="Luo C."/>
            <person name="Konstantinidis K.T."/>
        </authorList>
    </citation>
    <scope>NUCLEOTIDE SEQUENCE [LARGE SCALE GENOMIC DNA]</scope>
    <source>
        <strain evidence="4">WB7_2B_003</strain>
    </source>
</reference>
<dbReference type="InterPro" id="IPR043129">
    <property type="entry name" value="ATPase_NBD"/>
</dbReference>